<evidence type="ECO:0000256" key="6">
    <source>
        <dbReference type="ARBA" id="ARBA00022679"/>
    </source>
</evidence>
<dbReference type="InterPro" id="IPR013437">
    <property type="entry name" value="FtsW"/>
</dbReference>
<dbReference type="GO" id="GO:0015648">
    <property type="term" value="F:lipid-linked peptidoglycan transporter activity"/>
    <property type="evidence" value="ECO:0007669"/>
    <property type="project" value="TreeGrafter"/>
</dbReference>
<evidence type="ECO:0000256" key="9">
    <source>
        <dbReference type="ARBA" id="ARBA00022984"/>
    </source>
</evidence>
<evidence type="ECO:0000313" key="23">
    <source>
        <dbReference type="Proteomes" id="UP000182465"/>
    </source>
</evidence>
<evidence type="ECO:0000256" key="5">
    <source>
        <dbReference type="ARBA" id="ARBA00022676"/>
    </source>
</evidence>
<evidence type="ECO:0000256" key="10">
    <source>
        <dbReference type="ARBA" id="ARBA00022989"/>
    </source>
</evidence>
<evidence type="ECO:0000256" key="21">
    <source>
        <dbReference type="SAM" id="Phobius"/>
    </source>
</evidence>
<feature type="transmembrane region" description="Helical" evidence="21">
    <location>
        <begin position="105"/>
        <end position="129"/>
    </location>
</feature>
<comment type="catalytic activity">
    <reaction evidence="20">
        <text>[GlcNAc-(1-&gt;4)-Mur2Ac(oyl-L-Ala-gamma-D-Glu-L-Lys-D-Ala-D-Ala)](n)-di-trans,octa-cis-undecaprenyl diphosphate + beta-D-GlcNAc-(1-&gt;4)-Mur2Ac(oyl-L-Ala-gamma-D-Glu-L-Lys-D-Ala-D-Ala)-di-trans,octa-cis-undecaprenyl diphosphate = [GlcNAc-(1-&gt;4)-Mur2Ac(oyl-L-Ala-gamma-D-Glu-L-Lys-D-Ala-D-Ala)](n+1)-di-trans,octa-cis-undecaprenyl diphosphate + di-trans,octa-cis-undecaprenyl diphosphate + H(+)</text>
        <dbReference type="Rhea" id="RHEA:23708"/>
        <dbReference type="Rhea" id="RHEA-COMP:9602"/>
        <dbReference type="Rhea" id="RHEA-COMP:9603"/>
        <dbReference type="ChEBI" id="CHEBI:15378"/>
        <dbReference type="ChEBI" id="CHEBI:58405"/>
        <dbReference type="ChEBI" id="CHEBI:60033"/>
        <dbReference type="ChEBI" id="CHEBI:78435"/>
        <dbReference type="EC" id="2.4.99.28"/>
    </reaction>
</comment>
<dbReference type="GO" id="GO:0008360">
    <property type="term" value="P:regulation of cell shape"/>
    <property type="evidence" value="ECO:0007669"/>
    <property type="project" value="UniProtKB-KW"/>
</dbReference>
<evidence type="ECO:0000256" key="11">
    <source>
        <dbReference type="ARBA" id="ARBA00023136"/>
    </source>
</evidence>
<feature type="transmembrane region" description="Helical" evidence="21">
    <location>
        <begin position="340"/>
        <end position="361"/>
    </location>
</feature>
<dbReference type="EMBL" id="MNVB01000027">
    <property type="protein sequence ID" value="OIO17583.1"/>
    <property type="molecule type" value="Genomic_DNA"/>
</dbReference>
<feature type="transmembrane region" description="Helical" evidence="21">
    <location>
        <begin position="189"/>
        <end position="207"/>
    </location>
</feature>
<evidence type="ECO:0000256" key="2">
    <source>
        <dbReference type="ARBA" id="ARBA00004752"/>
    </source>
</evidence>
<evidence type="ECO:0000256" key="14">
    <source>
        <dbReference type="ARBA" id="ARBA00032370"/>
    </source>
</evidence>
<dbReference type="PANTHER" id="PTHR30474">
    <property type="entry name" value="CELL CYCLE PROTEIN"/>
    <property type="match status" value="1"/>
</dbReference>
<reference evidence="22 23" key="1">
    <citation type="journal article" date="2016" name="Environ. Microbiol.">
        <title>Genomic resolution of a cold subsurface aquifer community provides metabolic insights for novel microbes adapted to high CO concentrations.</title>
        <authorList>
            <person name="Probst A.J."/>
            <person name="Castelle C.J."/>
            <person name="Singh A."/>
            <person name="Brown C.T."/>
            <person name="Anantharaman K."/>
            <person name="Sharon I."/>
            <person name="Hug L.A."/>
            <person name="Burstein D."/>
            <person name="Emerson J.B."/>
            <person name="Thomas B.C."/>
            <person name="Banfield J.F."/>
        </authorList>
    </citation>
    <scope>NUCLEOTIDE SEQUENCE [LARGE SCALE GENOMIC DNA]</scope>
    <source>
        <strain evidence="22">CG1_02_38_13</strain>
    </source>
</reference>
<feature type="transmembrane region" description="Helical" evidence="21">
    <location>
        <begin position="141"/>
        <end position="160"/>
    </location>
</feature>
<evidence type="ECO:0000256" key="3">
    <source>
        <dbReference type="ARBA" id="ARBA00022475"/>
    </source>
</evidence>
<evidence type="ECO:0000256" key="19">
    <source>
        <dbReference type="ARBA" id="ARBA00044770"/>
    </source>
</evidence>
<organism evidence="22 23">
    <name type="scientific">Candidatus Kuenenbacteria bacterium CG1_02_38_13</name>
    <dbReference type="NCBI Taxonomy" id="1805235"/>
    <lineage>
        <taxon>Bacteria</taxon>
        <taxon>Candidatus Kueneniibacteriota</taxon>
    </lineage>
</organism>
<dbReference type="GO" id="GO:0009252">
    <property type="term" value="P:peptidoglycan biosynthetic process"/>
    <property type="evidence" value="ECO:0007669"/>
    <property type="project" value="UniProtKB-KW"/>
</dbReference>
<dbReference type="PANTHER" id="PTHR30474:SF2">
    <property type="entry name" value="PEPTIDOGLYCAN GLYCOSYLTRANSFERASE FTSW-RELATED"/>
    <property type="match status" value="1"/>
</dbReference>
<evidence type="ECO:0000256" key="17">
    <source>
        <dbReference type="ARBA" id="ARBA00041185"/>
    </source>
</evidence>
<keyword evidence="7 21" id="KW-0812">Transmembrane</keyword>
<feature type="transmembrane region" description="Helical" evidence="21">
    <location>
        <begin position="12"/>
        <end position="34"/>
    </location>
</feature>
<evidence type="ECO:0000256" key="1">
    <source>
        <dbReference type="ARBA" id="ARBA00004651"/>
    </source>
</evidence>
<evidence type="ECO:0000256" key="13">
    <source>
        <dbReference type="ARBA" id="ARBA00023316"/>
    </source>
</evidence>
<keyword evidence="8" id="KW-0133">Cell shape</keyword>
<dbReference type="PROSITE" id="PS00428">
    <property type="entry name" value="FTSW_RODA_SPOVE"/>
    <property type="match status" value="1"/>
</dbReference>
<keyword evidence="11 21" id="KW-0472">Membrane</keyword>
<sequence length="379" mass="42382">MEKIVHKPDYTLVILVFILVLFGLIMLSSASSVLGYEKFDDSYWFVKHQLVNGFLPGIIFFFILSTVDYRIWKKFSPALLLISIVLLLLVFIPGIGTSYGKAKSWINFFGFSLQPAEIVKLTFLLYLSAWLEKRRERVHTFAYGFLPFIIYLGFILLLIMFQPDTGTMFIIFISSLTVYFVAGAKIKHLLCICLCSLVGFFVLIKFAPYRLGRLTAFFNPNADPQGIGYHINQALLAVGSGGWFGLGLGHSKQKFQYLPEVAGDSIFAIIAGELGFILTIGLIILFLIIFIRILKIARNSSDMFGQFFTIGIACWLAVQFFVNISAMLGIMPLTGLPLPFVSYGGTALLAAMAGLGIVINISKFTEVRLRVSNYGVRKR</sequence>
<keyword evidence="13" id="KW-0961">Cell wall biogenesis/degradation</keyword>
<keyword evidence="10 21" id="KW-1133">Transmembrane helix</keyword>
<name>A0A1J4U5Q6_9BACT</name>
<feature type="transmembrane region" description="Helical" evidence="21">
    <location>
        <begin position="54"/>
        <end position="72"/>
    </location>
</feature>
<evidence type="ECO:0000313" key="22">
    <source>
        <dbReference type="EMBL" id="OIO17583.1"/>
    </source>
</evidence>
<keyword evidence="4" id="KW-0132">Cell division</keyword>
<evidence type="ECO:0000256" key="7">
    <source>
        <dbReference type="ARBA" id="ARBA00022692"/>
    </source>
</evidence>
<evidence type="ECO:0000256" key="15">
    <source>
        <dbReference type="ARBA" id="ARBA00033270"/>
    </source>
</evidence>
<evidence type="ECO:0000256" key="18">
    <source>
        <dbReference type="ARBA" id="ARBA00041418"/>
    </source>
</evidence>
<feature type="transmembrane region" description="Helical" evidence="21">
    <location>
        <begin position="166"/>
        <end position="182"/>
    </location>
</feature>
<dbReference type="AlphaFoldDB" id="A0A1J4U5Q6"/>
<keyword evidence="12" id="KW-0131">Cell cycle</keyword>
<accession>A0A1J4U5Q6</accession>
<dbReference type="Pfam" id="PF01098">
    <property type="entry name" value="FTSW_RODA_SPOVE"/>
    <property type="match status" value="1"/>
</dbReference>
<keyword evidence="5" id="KW-0328">Glycosyltransferase</keyword>
<evidence type="ECO:0000256" key="20">
    <source>
        <dbReference type="ARBA" id="ARBA00049902"/>
    </source>
</evidence>
<dbReference type="InterPro" id="IPR018365">
    <property type="entry name" value="Cell_cycle_FtsW-rel_CS"/>
</dbReference>
<keyword evidence="3" id="KW-1003">Cell membrane</keyword>
<comment type="pathway">
    <text evidence="2">Cell wall biogenesis; peptidoglycan biosynthesis.</text>
</comment>
<evidence type="ECO:0000256" key="8">
    <source>
        <dbReference type="ARBA" id="ARBA00022960"/>
    </source>
</evidence>
<dbReference type="Proteomes" id="UP000182465">
    <property type="component" value="Unassembled WGS sequence"/>
</dbReference>
<dbReference type="GO" id="GO:0008955">
    <property type="term" value="F:peptidoglycan glycosyltransferase activity"/>
    <property type="evidence" value="ECO:0007669"/>
    <property type="project" value="UniProtKB-EC"/>
</dbReference>
<dbReference type="InterPro" id="IPR001182">
    <property type="entry name" value="FtsW/RodA"/>
</dbReference>
<dbReference type="GO" id="GO:0032153">
    <property type="term" value="C:cell division site"/>
    <property type="evidence" value="ECO:0007669"/>
    <property type="project" value="TreeGrafter"/>
</dbReference>
<dbReference type="GO" id="GO:0071555">
    <property type="term" value="P:cell wall organization"/>
    <property type="evidence" value="ECO:0007669"/>
    <property type="project" value="UniProtKB-KW"/>
</dbReference>
<feature type="transmembrane region" description="Helical" evidence="21">
    <location>
        <begin position="303"/>
        <end position="328"/>
    </location>
</feature>
<proteinExistence type="inferred from homology"/>
<dbReference type="NCBIfam" id="TIGR02614">
    <property type="entry name" value="ftsW"/>
    <property type="match status" value="1"/>
</dbReference>
<evidence type="ECO:0000256" key="16">
    <source>
        <dbReference type="ARBA" id="ARBA00038053"/>
    </source>
</evidence>
<gene>
    <name evidence="22" type="ORF">AUJ29_01115</name>
</gene>
<keyword evidence="6" id="KW-0808">Transferase</keyword>
<comment type="similarity">
    <text evidence="16">Belongs to the SEDS family. FtsW subfamily.</text>
</comment>
<comment type="subcellular location">
    <subcellularLocation>
        <location evidence="1">Cell membrane</location>
        <topology evidence="1">Multi-pass membrane protein</topology>
    </subcellularLocation>
</comment>
<dbReference type="GO" id="GO:0005886">
    <property type="term" value="C:plasma membrane"/>
    <property type="evidence" value="ECO:0007669"/>
    <property type="project" value="UniProtKB-SubCell"/>
</dbReference>
<feature type="transmembrane region" description="Helical" evidence="21">
    <location>
        <begin position="266"/>
        <end position="291"/>
    </location>
</feature>
<dbReference type="EC" id="2.4.99.28" evidence="19"/>
<comment type="caution">
    <text evidence="22">The sequence shown here is derived from an EMBL/GenBank/DDBJ whole genome shotgun (WGS) entry which is preliminary data.</text>
</comment>
<keyword evidence="9" id="KW-0573">Peptidoglycan synthesis</keyword>
<feature type="transmembrane region" description="Helical" evidence="21">
    <location>
        <begin position="79"/>
        <end position="99"/>
    </location>
</feature>
<evidence type="ECO:0000256" key="4">
    <source>
        <dbReference type="ARBA" id="ARBA00022618"/>
    </source>
</evidence>
<protein>
    <recommendedName>
        <fullName evidence="17">Probable peptidoglycan glycosyltransferase FtsW</fullName>
        <ecNumber evidence="19">2.4.99.28</ecNumber>
    </recommendedName>
    <alternativeName>
        <fullName evidence="18">Cell division protein FtsW</fullName>
    </alternativeName>
    <alternativeName>
        <fullName evidence="15">Cell wall polymerase</fullName>
    </alternativeName>
    <alternativeName>
        <fullName evidence="14">Peptidoglycan polymerase</fullName>
    </alternativeName>
</protein>
<dbReference type="GO" id="GO:0051301">
    <property type="term" value="P:cell division"/>
    <property type="evidence" value="ECO:0007669"/>
    <property type="project" value="UniProtKB-KW"/>
</dbReference>
<evidence type="ECO:0000256" key="12">
    <source>
        <dbReference type="ARBA" id="ARBA00023306"/>
    </source>
</evidence>